<dbReference type="InterPro" id="IPR006311">
    <property type="entry name" value="TAT_signal"/>
</dbReference>
<evidence type="ECO:0000256" key="8">
    <source>
        <dbReference type="ARBA" id="ARBA00023316"/>
    </source>
</evidence>
<dbReference type="FunFam" id="3.40.630.40:FF:000001">
    <property type="entry name" value="N-acetylmuramoyl-L-alanine amidase"/>
    <property type="match status" value="1"/>
</dbReference>
<protein>
    <recommendedName>
        <fullName evidence="9">N-acetylmuramoyl-L-alanine amidase AmiC</fullName>
        <ecNumber evidence="4">3.5.1.28</ecNumber>
    </recommendedName>
</protein>
<keyword evidence="6" id="KW-0574">Periplasm</keyword>
<dbReference type="PROSITE" id="PS51318">
    <property type="entry name" value="TAT"/>
    <property type="match status" value="1"/>
</dbReference>
<keyword evidence="8" id="KW-0961">Cell wall biogenesis/degradation</keyword>
<dbReference type="RefSeq" id="WP_170202676.1">
    <property type="nucleotide sequence ID" value="NZ_CP051685.1"/>
</dbReference>
<dbReference type="Proteomes" id="UP000502415">
    <property type="component" value="Chromosome"/>
</dbReference>
<dbReference type="SUPFAM" id="SSF53187">
    <property type="entry name" value="Zn-dependent exopeptidases"/>
    <property type="match status" value="1"/>
</dbReference>
<evidence type="ECO:0000313" key="11">
    <source>
        <dbReference type="EMBL" id="QJE00644.1"/>
    </source>
</evidence>
<keyword evidence="5" id="KW-0732">Signal</keyword>
<keyword evidence="7" id="KW-0378">Hydrolase</keyword>
<feature type="domain" description="MurNAc-LAA" evidence="10">
    <location>
        <begin position="317"/>
        <end position="472"/>
    </location>
</feature>
<evidence type="ECO:0000259" key="10">
    <source>
        <dbReference type="SMART" id="SM00646"/>
    </source>
</evidence>
<dbReference type="CDD" id="cd02696">
    <property type="entry name" value="MurNAc-LAA"/>
    <property type="match status" value="1"/>
</dbReference>
<organism evidence="11 12">
    <name type="scientific">Massilia forsythiae</name>
    <dbReference type="NCBI Taxonomy" id="2728020"/>
    <lineage>
        <taxon>Bacteria</taxon>
        <taxon>Pseudomonadati</taxon>
        <taxon>Pseudomonadota</taxon>
        <taxon>Betaproteobacteria</taxon>
        <taxon>Burkholderiales</taxon>
        <taxon>Oxalobacteraceae</taxon>
        <taxon>Telluria group</taxon>
        <taxon>Massilia</taxon>
    </lineage>
</organism>
<dbReference type="Gene3D" id="2.60.40.3500">
    <property type="match status" value="1"/>
</dbReference>
<evidence type="ECO:0000256" key="4">
    <source>
        <dbReference type="ARBA" id="ARBA00011901"/>
    </source>
</evidence>
<dbReference type="Pfam" id="PF11741">
    <property type="entry name" value="AMIN"/>
    <property type="match status" value="1"/>
</dbReference>
<accession>A0A7Z2VWY4</accession>
<sequence length="487" mass="51949">MPRKPALPSDSLIPGSPRRRTALKTGGTLLLSVVAPALVPLPAGAAQIMAVRVWPADEYTRVTLENDSVLKATHFMVADPPRMVVDIEGLALNETLKSLVAKVESNDPYIKHVRVGQNRPNVVRLVFDLKETVRPQVFTAPPVAGYRNRLIFDLYPLHPVDPLTTMIAQEKWSQAEVAAATPLPPAQPGTPTVGQVAPAPVAKLEADAARAGTTPAQPLPTTPTLPSPTLQAQVQAQAQAQAKALPGGSKVTRMITIALDPGHGGEDPGATGATGAHEKDIVLEIAKRLKGKLESLPNMRVMLTRDADFFVPLGQRVEKARKVQADLFVSIHADAFIQPSARGSSVFVLSEKGASSSAARWLATDQNKADLIGGVNFGSHDKELASVLFDLSTTAQISDSLKLGKAVLSEIGGINRLHKGSVEQAGFAVLKAPDIPSILVETAFISNPEEEARLRDDAYQNQLADAITKGIKRYFAYNPPLAKSRTA</sequence>
<evidence type="ECO:0000256" key="9">
    <source>
        <dbReference type="ARBA" id="ARBA00074581"/>
    </source>
</evidence>
<comment type="subcellular location">
    <subcellularLocation>
        <location evidence="2">Periplasm</location>
    </subcellularLocation>
</comment>
<reference evidence="11 12" key="1">
    <citation type="submission" date="2020-04" db="EMBL/GenBank/DDBJ databases">
        <title>Genome sequencing of novel species.</title>
        <authorList>
            <person name="Heo J."/>
            <person name="Kim S.-J."/>
            <person name="Kim J.-S."/>
            <person name="Hong S.-B."/>
            <person name="Kwon S.-W."/>
        </authorList>
    </citation>
    <scope>NUCLEOTIDE SEQUENCE [LARGE SCALE GENOMIC DNA]</scope>
    <source>
        <strain evidence="11 12">GN2-R2</strain>
    </source>
</reference>
<dbReference type="SMART" id="SM00646">
    <property type="entry name" value="Ami_3"/>
    <property type="match status" value="1"/>
</dbReference>
<evidence type="ECO:0000256" key="3">
    <source>
        <dbReference type="ARBA" id="ARBA00010860"/>
    </source>
</evidence>
<evidence type="ECO:0000256" key="7">
    <source>
        <dbReference type="ARBA" id="ARBA00022801"/>
    </source>
</evidence>
<dbReference type="GO" id="GO:0071555">
    <property type="term" value="P:cell wall organization"/>
    <property type="evidence" value="ECO:0007669"/>
    <property type="project" value="UniProtKB-KW"/>
</dbReference>
<dbReference type="Pfam" id="PF01520">
    <property type="entry name" value="Amidase_3"/>
    <property type="match status" value="1"/>
</dbReference>
<evidence type="ECO:0000256" key="6">
    <source>
        <dbReference type="ARBA" id="ARBA00022764"/>
    </source>
</evidence>
<dbReference type="PANTHER" id="PTHR30404:SF0">
    <property type="entry name" value="N-ACETYLMURAMOYL-L-ALANINE AMIDASE AMIC"/>
    <property type="match status" value="1"/>
</dbReference>
<comment type="similarity">
    <text evidence="3">Belongs to the N-acetylmuramoyl-L-alanine amidase 3 family.</text>
</comment>
<dbReference type="Gene3D" id="3.40.630.40">
    <property type="entry name" value="Zn-dependent exopeptidases"/>
    <property type="match status" value="1"/>
</dbReference>
<dbReference type="AlphaFoldDB" id="A0A7Z2VWY4"/>
<gene>
    <name evidence="11" type="ORF">HH212_11955</name>
</gene>
<evidence type="ECO:0000256" key="2">
    <source>
        <dbReference type="ARBA" id="ARBA00004418"/>
    </source>
</evidence>
<dbReference type="PANTHER" id="PTHR30404">
    <property type="entry name" value="N-ACETYLMURAMOYL-L-ALANINE AMIDASE"/>
    <property type="match status" value="1"/>
</dbReference>
<name>A0A7Z2VWY4_9BURK</name>
<dbReference type="EMBL" id="CP051685">
    <property type="protein sequence ID" value="QJE00644.1"/>
    <property type="molecule type" value="Genomic_DNA"/>
</dbReference>
<dbReference type="InterPro" id="IPR002508">
    <property type="entry name" value="MurNAc-LAA_cat"/>
</dbReference>
<dbReference type="GO" id="GO:0030288">
    <property type="term" value="C:outer membrane-bounded periplasmic space"/>
    <property type="evidence" value="ECO:0007669"/>
    <property type="project" value="TreeGrafter"/>
</dbReference>
<keyword evidence="12" id="KW-1185">Reference proteome</keyword>
<evidence type="ECO:0000313" key="12">
    <source>
        <dbReference type="Proteomes" id="UP000502415"/>
    </source>
</evidence>
<dbReference type="GO" id="GO:0008745">
    <property type="term" value="F:N-acetylmuramoyl-L-alanine amidase activity"/>
    <property type="evidence" value="ECO:0007669"/>
    <property type="project" value="UniProtKB-EC"/>
</dbReference>
<dbReference type="GO" id="GO:0009253">
    <property type="term" value="P:peptidoglycan catabolic process"/>
    <property type="evidence" value="ECO:0007669"/>
    <property type="project" value="InterPro"/>
</dbReference>
<dbReference type="KEGG" id="mfy:HH212_11955"/>
<dbReference type="InterPro" id="IPR021731">
    <property type="entry name" value="AMIN_dom"/>
</dbReference>
<dbReference type="EC" id="3.5.1.28" evidence="4"/>
<proteinExistence type="inferred from homology"/>
<evidence type="ECO:0000256" key="1">
    <source>
        <dbReference type="ARBA" id="ARBA00001561"/>
    </source>
</evidence>
<evidence type="ECO:0000256" key="5">
    <source>
        <dbReference type="ARBA" id="ARBA00022729"/>
    </source>
</evidence>
<comment type="catalytic activity">
    <reaction evidence="1">
        <text>Hydrolyzes the link between N-acetylmuramoyl residues and L-amino acid residues in certain cell-wall glycopeptides.</text>
        <dbReference type="EC" id="3.5.1.28"/>
    </reaction>
</comment>
<dbReference type="InterPro" id="IPR050695">
    <property type="entry name" value="N-acetylmuramoyl_amidase_3"/>
</dbReference>